<dbReference type="Gene3D" id="3.40.50.300">
    <property type="entry name" value="P-loop containing nucleotide triphosphate hydrolases"/>
    <property type="match status" value="1"/>
</dbReference>
<dbReference type="SMART" id="SM00368">
    <property type="entry name" value="LRR_RI"/>
    <property type="match status" value="3"/>
</dbReference>
<feature type="compositionally biased region" description="Basic residues" evidence="5">
    <location>
        <begin position="1178"/>
        <end position="1187"/>
    </location>
</feature>
<dbReference type="OrthoDB" id="294052at2759"/>
<dbReference type="InterPro" id="IPR027417">
    <property type="entry name" value="P-loop_NTPase"/>
</dbReference>
<dbReference type="Pfam" id="PF05729">
    <property type="entry name" value="NACHT"/>
    <property type="match status" value="1"/>
</dbReference>
<dbReference type="Gene3D" id="3.80.10.10">
    <property type="entry name" value="Ribonuclease Inhibitor"/>
    <property type="match status" value="1"/>
</dbReference>
<feature type="region of interest" description="Disordered" evidence="5">
    <location>
        <begin position="1639"/>
        <end position="1679"/>
    </location>
</feature>
<evidence type="ECO:0000256" key="1">
    <source>
        <dbReference type="ARBA" id="ARBA00022614"/>
    </source>
</evidence>
<keyword evidence="1" id="KW-0433">Leucine-rich repeat</keyword>
<evidence type="ECO:0000256" key="4">
    <source>
        <dbReference type="ARBA" id="ARBA00022840"/>
    </source>
</evidence>
<feature type="domain" description="NACHT" evidence="6">
    <location>
        <begin position="215"/>
        <end position="352"/>
    </location>
</feature>
<evidence type="ECO:0000256" key="5">
    <source>
        <dbReference type="SAM" id="MobiDB-lite"/>
    </source>
</evidence>
<evidence type="ECO:0000259" key="6">
    <source>
        <dbReference type="PROSITE" id="PS50837"/>
    </source>
</evidence>
<keyword evidence="8" id="KW-1185">Reference proteome</keyword>
<evidence type="ECO:0000256" key="2">
    <source>
        <dbReference type="ARBA" id="ARBA00022737"/>
    </source>
</evidence>
<name>V8PDP8_OPHHA</name>
<dbReference type="InterPro" id="IPR032675">
    <property type="entry name" value="LRR_dom_sf"/>
</dbReference>
<dbReference type="Pfam" id="PF09758">
    <property type="entry name" value="FPL"/>
    <property type="match status" value="1"/>
</dbReference>
<sequence>MPLLLLPSALQRSPPYKMASHPGVAKQPFPKPEASTPIIPSHWLGTHPPALCIVSGDPLATPLSPGQDGTNSPGDFHVQILVASVGPAGRSPEALGPSANGQLWCIPHHRSNIQMIFTFENAQQPCLPVDAPTCPGSVRAFCKWLKEHFRRECRLGPGQPPGHLYLERDLVQHHLDGRGGRSADLRRCHLGEKGEASVERSCLFQGTRKPGLGSRVIMVLGKAGTGKSLLVQKICLDWADGRMPQFDFVFRFDCQRLSLLQGSYHDFRALLSDSLGGSCQAIDDVYDSLLQKPERLLLLFDGMEDLKEDPEGFSSAPGSPASRETHGLGAILAPLFQRKRLNGCTFLLTGRPKERLPQCFPRVDSVLEVVGFSPEQASLCLAGSFEGSSHWEQEANLIRSSPYLFSLCCNPGLCRFIGQAVLETRGQELPSTLTGLFATYLLQKVAGSTANSKASRCQAIPALAEVSWSLGQRCQRALLSEQFPSADVRELALKTGLMVEQRGVCVFSNFAVQNFLVALHVTLAKEIKGKKLTKYLGLGAKFRRFLSSWGLVPRFLSGLLFLKDDLSGSLLFGKEGELDTEKMIARKQRSLSRFIRKLSLRDFSPDKLLELLHCVHETEDQPLLKHLTLELRPDLSFMGFPLAPPDVSVLHAVLGTSSKKFSLDLRGSGIHLDGLRKLVDLKNVTKFRVSLGEAVGLWKHLWGAQEREALQAALEKFLVEPFRAKTMGDVDALLALVQLQRDMAEGREDSAGSGIRLIPAIAGFLQLEFSLGPSCGLEGFRKLADSLVAFSALQHLDLDSPDENEIGDEGVRSLTCVLPRLASLETLNLSRNKISDLGAELLAGALPSLRWLKTLSLYENNIGDAGAERVAEVLPQMCALRPALQPDFCRRSPVSDGALEKMPPHPECGKNMFVFFLNILRQKSGRYVCVQLLQTLNILFENISHETSLYEEIMAYYISFLKTLSLKLNNHTVHFFYNEHTNDFALYTEAIKFFNHPESMVRIAVRTITLNVYKVDNQPMLHYIRDKTAVPYFSNLVWFIGSHVIELDNCVQTDEEHRNRGKLSDLVAEHLDHLHYLNDILIINCEFLNDVLTDHLLNSLFLPLYVYSLVNQEKVFLIIHYAPLVNSLAEVILNGDLAVFSPKVEQDIQKSSVKAGIRCFIKPSETLERSLEINKQKGRKRLQKRPNYKNVGEEEEEERGPEDTPEGTESPSKGLKPSGESEEIEMVIMERCKLISATEQNITDEEKSAAASEMCSWNRQFLEMVYNALECADFDYYALFVLCLLYAMSHNRGIKPIALERIQLSAQDAEEKHSYNPGLAERLIRIMSYAAQPDGKIRLATLELGCLLLKQLVFNKHGSIIKDVHLACLELKPMNVEYLMMDASILLPPTGTPLTGIDFVKRLPCGDVERTRRAIRVFFMLRSLSLHLQDEPETQLPLTREEDLIKTDDVLDLNNSDLIACTVITKDSGQVQRFLADMQVTGVEDDSRGLNIVIHKPASSPHSKPFPILQATFVFSDHIRCIIAKQRLAKGRIQARRMKMQRIAALLDLPIQPANEVMGFGHSSAATSHLPFRFYEQARRSSCDPTVQRSVFASVDKVPGFAVAQCFNQPNPSSSSSLSPSSSRSTGCCDSAVASSASTPSVAQSPSADHSLPPVLRPGKSHSRSEAETATLSPSLIPAPQPTISLISKDSTDSLSIESLTLVPPVAADRILAVGTAQSLAAESEAFTDPQQQS</sequence>
<evidence type="ECO:0000256" key="3">
    <source>
        <dbReference type="ARBA" id="ARBA00022741"/>
    </source>
</evidence>
<keyword evidence="2" id="KW-0677">Repeat</keyword>
<dbReference type="InterPro" id="IPR001611">
    <property type="entry name" value="Leu-rich_rpt"/>
</dbReference>
<dbReference type="GO" id="GO:0045944">
    <property type="term" value="P:positive regulation of transcription by RNA polymerase II"/>
    <property type="evidence" value="ECO:0007669"/>
    <property type="project" value="TreeGrafter"/>
</dbReference>
<dbReference type="PROSITE" id="PS51450">
    <property type="entry name" value="LRR"/>
    <property type="match status" value="1"/>
</dbReference>
<evidence type="ECO:0000313" key="7">
    <source>
        <dbReference type="EMBL" id="ETE72133.1"/>
    </source>
</evidence>
<dbReference type="InterPro" id="IPR019155">
    <property type="entry name" value="CLEC16A/TT9_N"/>
</dbReference>
<dbReference type="GO" id="GO:0005524">
    <property type="term" value="F:ATP binding"/>
    <property type="evidence" value="ECO:0007669"/>
    <property type="project" value="UniProtKB-KW"/>
</dbReference>
<dbReference type="SUPFAM" id="SSF52540">
    <property type="entry name" value="P-loop containing nucleoside triphosphate hydrolases"/>
    <property type="match status" value="1"/>
</dbReference>
<feature type="region of interest" description="Disordered" evidence="5">
    <location>
        <begin position="1178"/>
        <end position="1220"/>
    </location>
</feature>
<evidence type="ECO:0000313" key="8">
    <source>
        <dbReference type="Proteomes" id="UP000018936"/>
    </source>
</evidence>
<dbReference type="PANTHER" id="PTHR47189">
    <property type="entry name" value="MHC CLASS II TRANSACTIVATOR"/>
    <property type="match status" value="1"/>
</dbReference>
<feature type="compositionally biased region" description="Acidic residues" evidence="5">
    <location>
        <begin position="1193"/>
        <end position="1206"/>
    </location>
</feature>
<dbReference type="PROSITE" id="PS50837">
    <property type="entry name" value="NACHT"/>
    <property type="match status" value="1"/>
</dbReference>
<dbReference type="PRINTS" id="PR01719">
    <property type="entry name" value="MHCIIACTVATR"/>
</dbReference>
<dbReference type="Proteomes" id="UP000018936">
    <property type="component" value="Unassembled WGS sequence"/>
</dbReference>
<dbReference type="SUPFAM" id="SSF52047">
    <property type="entry name" value="RNI-like"/>
    <property type="match status" value="1"/>
</dbReference>
<dbReference type="InterPro" id="IPR003591">
    <property type="entry name" value="Leu-rich_rpt_typical-subtyp"/>
</dbReference>
<comment type="caution">
    <text evidence="7">The sequence shown here is derived from an EMBL/GenBank/DDBJ whole genome shotgun (WGS) entry which is preliminary data.</text>
</comment>
<dbReference type="GO" id="GO:0045345">
    <property type="term" value="P:positive regulation of MHC class I biosynthetic process"/>
    <property type="evidence" value="ECO:0007669"/>
    <property type="project" value="TreeGrafter"/>
</dbReference>
<reference evidence="7 8" key="1">
    <citation type="journal article" date="2013" name="Proc. Natl. Acad. Sci. U.S.A.">
        <title>The king cobra genome reveals dynamic gene evolution and adaptation in the snake venom system.</title>
        <authorList>
            <person name="Vonk F.J."/>
            <person name="Casewell N.R."/>
            <person name="Henkel C.V."/>
            <person name="Heimberg A.M."/>
            <person name="Jansen H.J."/>
            <person name="McCleary R.J."/>
            <person name="Kerkkamp H.M."/>
            <person name="Vos R.A."/>
            <person name="Guerreiro I."/>
            <person name="Calvete J.J."/>
            <person name="Wuster W."/>
            <person name="Woods A.E."/>
            <person name="Logan J.M."/>
            <person name="Harrison R.A."/>
            <person name="Castoe T.A."/>
            <person name="de Koning A.P."/>
            <person name="Pollock D.D."/>
            <person name="Yandell M."/>
            <person name="Calderon D."/>
            <person name="Renjifo C."/>
            <person name="Currier R.B."/>
            <person name="Salgado D."/>
            <person name="Pla D."/>
            <person name="Sanz L."/>
            <person name="Hyder A.S."/>
            <person name="Ribeiro J.M."/>
            <person name="Arntzen J.W."/>
            <person name="van den Thillart G.E."/>
            <person name="Boetzer M."/>
            <person name="Pirovano W."/>
            <person name="Dirks R.P."/>
            <person name="Spaink H.P."/>
            <person name="Duboule D."/>
            <person name="McGlinn E."/>
            <person name="Kini R.M."/>
            <person name="Richardson M.K."/>
        </authorList>
    </citation>
    <scope>NUCLEOTIDE SEQUENCE</scope>
    <source>
        <tissue evidence="7">Blood</tissue>
    </source>
</reference>
<dbReference type="Pfam" id="PF19439">
    <property type="entry name" value="CLEC16A_C"/>
    <property type="match status" value="2"/>
</dbReference>
<dbReference type="GO" id="GO:0009966">
    <property type="term" value="P:regulation of signal transduction"/>
    <property type="evidence" value="ECO:0007669"/>
    <property type="project" value="UniProtKB-ARBA"/>
</dbReference>
<dbReference type="SMART" id="SM00369">
    <property type="entry name" value="LRR_TYP"/>
    <property type="match status" value="1"/>
</dbReference>
<organism evidence="7 8">
    <name type="scientific">Ophiophagus hannah</name>
    <name type="common">King cobra</name>
    <name type="synonym">Naja hannah</name>
    <dbReference type="NCBI Taxonomy" id="8665"/>
    <lineage>
        <taxon>Eukaryota</taxon>
        <taxon>Metazoa</taxon>
        <taxon>Chordata</taxon>
        <taxon>Craniata</taxon>
        <taxon>Vertebrata</taxon>
        <taxon>Euteleostomi</taxon>
        <taxon>Lepidosauria</taxon>
        <taxon>Squamata</taxon>
        <taxon>Bifurcata</taxon>
        <taxon>Unidentata</taxon>
        <taxon>Episquamata</taxon>
        <taxon>Toxicofera</taxon>
        <taxon>Serpentes</taxon>
        <taxon>Colubroidea</taxon>
        <taxon>Elapidae</taxon>
        <taxon>Elapinae</taxon>
        <taxon>Ophiophagus</taxon>
    </lineage>
</organism>
<keyword evidence="3" id="KW-0547">Nucleotide-binding</keyword>
<keyword evidence="4" id="KW-0067">ATP-binding</keyword>
<dbReference type="InterPro" id="IPR007111">
    <property type="entry name" value="NACHT_NTPase"/>
</dbReference>
<feature type="non-terminal residue" evidence="7">
    <location>
        <position position="1"/>
    </location>
</feature>
<protein>
    <submittedName>
        <fullName evidence="7">MHC class II transactivator</fullName>
    </submittedName>
</protein>
<accession>V8PDP8</accession>
<proteinExistence type="predicted"/>
<dbReference type="Pfam" id="PF13516">
    <property type="entry name" value="LRR_6"/>
    <property type="match status" value="2"/>
</dbReference>
<dbReference type="FunFam" id="3.40.50.300:FF:001028">
    <property type="entry name" value="Class II major histocompatibility complex transactivator"/>
    <property type="match status" value="1"/>
</dbReference>
<gene>
    <name evidence="7" type="primary">CIITA</name>
    <name evidence="7" type="ORF">L345_02057</name>
</gene>
<dbReference type="GO" id="GO:0045348">
    <property type="term" value="P:positive regulation of MHC class II biosynthetic process"/>
    <property type="evidence" value="ECO:0007669"/>
    <property type="project" value="TreeGrafter"/>
</dbReference>
<dbReference type="PANTHER" id="PTHR47189:SF1">
    <property type="entry name" value="MHC CLASS II TRANSACTIVATOR"/>
    <property type="match status" value="1"/>
</dbReference>
<feature type="compositionally biased region" description="Low complexity" evidence="5">
    <location>
        <begin position="1639"/>
        <end position="1648"/>
    </location>
</feature>
<dbReference type="EMBL" id="AZIM01000267">
    <property type="protein sequence ID" value="ETE72133.1"/>
    <property type="molecule type" value="Genomic_DNA"/>
</dbReference>
<dbReference type="InterPro" id="IPR008095">
    <property type="entry name" value="MHC_II_transact"/>
</dbReference>
<dbReference type="InterPro" id="IPR045820">
    <property type="entry name" value="CLEC16A/TT9_C"/>
</dbReference>